<accession>A0A1K2HJF2</accession>
<proteinExistence type="predicted"/>
<dbReference type="STRING" id="1121279.SAMN02745887_02051"/>
<feature type="transmembrane region" description="Helical" evidence="1">
    <location>
        <begin position="68"/>
        <end position="89"/>
    </location>
</feature>
<gene>
    <name evidence="2" type="ORF">SAMN02745887_02051</name>
</gene>
<reference evidence="2 3" key="1">
    <citation type="submission" date="2016-11" db="EMBL/GenBank/DDBJ databases">
        <authorList>
            <person name="Jaros S."/>
            <person name="Januszkiewicz K."/>
            <person name="Wedrychowicz H."/>
        </authorList>
    </citation>
    <scope>NUCLEOTIDE SEQUENCE [LARGE SCALE GENOMIC DNA]</scope>
    <source>
        <strain evidence="2 3">DSM 18899</strain>
    </source>
</reference>
<dbReference type="EMBL" id="FPKR01000007">
    <property type="protein sequence ID" value="SFZ76657.1"/>
    <property type="molecule type" value="Genomic_DNA"/>
</dbReference>
<protein>
    <submittedName>
        <fullName evidence="2">Uncharacterized protein</fullName>
    </submittedName>
</protein>
<dbReference type="Proteomes" id="UP000186513">
    <property type="component" value="Unassembled WGS sequence"/>
</dbReference>
<dbReference type="OrthoDB" id="9965659at2"/>
<organism evidence="2 3">
    <name type="scientific">Chitinimonas taiwanensis DSM 18899</name>
    <dbReference type="NCBI Taxonomy" id="1121279"/>
    <lineage>
        <taxon>Bacteria</taxon>
        <taxon>Pseudomonadati</taxon>
        <taxon>Pseudomonadota</taxon>
        <taxon>Betaproteobacteria</taxon>
        <taxon>Neisseriales</taxon>
        <taxon>Chitinibacteraceae</taxon>
        <taxon>Chitinimonas</taxon>
    </lineage>
</organism>
<evidence type="ECO:0000256" key="1">
    <source>
        <dbReference type="SAM" id="Phobius"/>
    </source>
</evidence>
<keyword evidence="1" id="KW-0812">Transmembrane</keyword>
<keyword evidence="3" id="KW-1185">Reference proteome</keyword>
<evidence type="ECO:0000313" key="3">
    <source>
        <dbReference type="Proteomes" id="UP000186513"/>
    </source>
</evidence>
<dbReference type="AlphaFoldDB" id="A0A1K2HJF2"/>
<keyword evidence="1" id="KW-0472">Membrane</keyword>
<name>A0A1K2HJF2_9NEIS</name>
<keyword evidence="1" id="KW-1133">Transmembrane helix</keyword>
<sequence>MRERSIAPFIVLGLGGMLCLAALLLYGTEAIAADLCQDRGGAFDYLRGVCRDGVAGLPVPPLMQRNPAVGLCGMAGGLLLASASLTLLLRRKGHHHA</sequence>
<evidence type="ECO:0000313" key="2">
    <source>
        <dbReference type="EMBL" id="SFZ76657.1"/>
    </source>
</evidence>
<dbReference type="RefSeq" id="WP_072428557.1">
    <property type="nucleotide sequence ID" value="NZ_FPKR01000007.1"/>
</dbReference>